<sequence>MQKNISMVFLTSSLLIIGGCNLSNNYNKTTESTPQNNAPEITTLYECEQNFTDQIEKQNCKGLILEKIDYIGNFYGHECSDTENCQGLQEGYDWASENEVKNEEECPNYSYDFQSGCQFFVEDEKHPNVIDTDFLKQEQKAEQTVRNLETVKNWLKQFSNPDGTSPITGGNPMIEIDRDENNTITFHLYESTSERNITFDWYDVDMETLTVTNMILEEVK</sequence>
<evidence type="ECO:0000313" key="1">
    <source>
        <dbReference type="EMBL" id="PIZ95499.1"/>
    </source>
</evidence>
<evidence type="ECO:0008006" key="3">
    <source>
        <dbReference type="Google" id="ProtNLM"/>
    </source>
</evidence>
<comment type="caution">
    <text evidence="1">The sequence shown here is derived from an EMBL/GenBank/DDBJ whole genome shotgun (WGS) entry which is preliminary data.</text>
</comment>
<proteinExistence type="predicted"/>
<dbReference type="EMBL" id="PFPL01000052">
    <property type="protein sequence ID" value="PIZ95499.1"/>
    <property type="molecule type" value="Genomic_DNA"/>
</dbReference>
<organism evidence="1 2">
    <name type="scientific">Candidatus Magasanikbacteria bacterium CG_4_10_14_0_2_um_filter_33_14</name>
    <dbReference type="NCBI Taxonomy" id="1974636"/>
    <lineage>
        <taxon>Bacteria</taxon>
        <taxon>Candidatus Magasanikiibacteriota</taxon>
    </lineage>
</organism>
<name>A0A2M7V9G9_9BACT</name>
<reference evidence="2" key="1">
    <citation type="submission" date="2017-09" db="EMBL/GenBank/DDBJ databases">
        <title>Depth-based differentiation of microbial function through sediment-hosted aquifers and enrichment of novel symbionts in the deep terrestrial subsurface.</title>
        <authorList>
            <person name="Probst A.J."/>
            <person name="Ladd B."/>
            <person name="Jarett J.K."/>
            <person name="Geller-Mcgrath D.E."/>
            <person name="Sieber C.M.K."/>
            <person name="Emerson J.B."/>
            <person name="Anantharaman K."/>
            <person name="Thomas B.C."/>
            <person name="Malmstrom R."/>
            <person name="Stieglmeier M."/>
            <person name="Klingl A."/>
            <person name="Woyke T."/>
            <person name="Ryan C.M."/>
            <person name="Banfield J.F."/>
        </authorList>
    </citation>
    <scope>NUCLEOTIDE SEQUENCE [LARGE SCALE GENOMIC DNA]</scope>
</reference>
<dbReference type="AlphaFoldDB" id="A0A2M7V9G9"/>
<accession>A0A2M7V9G9</accession>
<dbReference type="PROSITE" id="PS51257">
    <property type="entry name" value="PROKAR_LIPOPROTEIN"/>
    <property type="match status" value="1"/>
</dbReference>
<gene>
    <name evidence="1" type="ORF">COX80_04365</name>
</gene>
<evidence type="ECO:0000313" key="2">
    <source>
        <dbReference type="Proteomes" id="UP000231453"/>
    </source>
</evidence>
<dbReference type="Proteomes" id="UP000231453">
    <property type="component" value="Unassembled WGS sequence"/>
</dbReference>
<protein>
    <recommendedName>
        <fullName evidence="3">Lipoprotein</fullName>
    </recommendedName>
</protein>